<feature type="signal peptide" evidence="1">
    <location>
        <begin position="1"/>
        <end position="18"/>
    </location>
</feature>
<comment type="caution">
    <text evidence="2">The sequence shown here is derived from an EMBL/GenBank/DDBJ whole genome shotgun (WGS) entry which is preliminary data.</text>
</comment>
<evidence type="ECO:0000313" key="3">
    <source>
        <dbReference type="Proteomes" id="UP001321186"/>
    </source>
</evidence>
<dbReference type="EMBL" id="JAANOH010000002">
    <property type="protein sequence ID" value="MCZ2475153.1"/>
    <property type="molecule type" value="Genomic_DNA"/>
</dbReference>
<sequence>MRFFAVLFLLLVAHVGFAQQTPQVTQFMMNRYLYNPAFAGFEDYTDIKVGYRQQWVGLSEGMKTFNATANWSIDKSDRTSTGPTPYMSKTIRRSFNPTKRRKKDYRWEFHQGLGLQVQADQFGPMSTFSVAGSYAYHVSLGGEDKLSVGATGGYYSRGLNMNNFDVKDGGDPLILYLDPPAGTAITSAPTPYGSLTAGQLMANVGVLYYNREFFLGLSANQLIFENFTYERSDPSALDTLSRRYYWPNNSDFDNDKVMTRALYSGTMKPNLFAMVGYHIRTSKYFTVSPAALVKFYKAGTMSIEANVKADFNQQFWMGFGYRHNESYSAMFGVQLRHNMHMSYSYDLNANGLAYQSMGSHEIVFGITINNRIGVPTPH</sequence>
<evidence type="ECO:0000256" key="1">
    <source>
        <dbReference type="SAM" id="SignalP"/>
    </source>
</evidence>
<accession>A0ABT4JFX1</accession>
<keyword evidence="3" id="KW-1185">Reference proteome</keyword>
<reference evidence="2 3" key="1">
    <citation type="submission" date="2020-03" db="EMBL/GenBank/DDBJ databases">
        <authorList>
            <person name="Pitt A."/>
            <person name="Hahn M.W."/>
        </authorList>
    </citation>
    <scope>NUCLEOTIDE SEQUENCE [LARGE SCALE GENOMIC DNA]</scope>
    <source>
        <strain evidence="2 3">5A-MARBSE</strain>
    </source>
</reference>
<dbReference type="RefSeq" id="WP_269004474.1">
    <property type="nucleotide sequence ID" value="NZ_JAANOH010000002.1"/>
</dbReference>
<evidence type="ECO:0000313" key="2">
    <source>
        <dbReference type="EMBL" id="MCZ2475153.1"/>
    </source>
</evidence>
<gene>
    <name evidence="2" type="ORF">G9H61_06835</name>
</gene>
<dbReference type="InterPro" id="IPR019861">
    <property type="entry name" value="PorP/SprF_Bacteroidetes"/>
</dbReference>
<dbReference type="Pfam" id="PF11751">
    <property type="entry name" value="PorP_SprF"/>
    <property type="match status" value="1"/>
</dbReference>
<keyword evidence="1" id="KW-0732">Signal</keyword>
<organism evidence="2 3">
    <name type="scientific">Aquirufa ecclesiirivi</name>
    <dbReference type="NCBI Taxonomy" id="2715124"/>
    <lineage>
        <taxon>Bacteria</taxon>
        <taxon>Pseudomonadati</taxon>
        <taxon>Bacteroidota</taxon>
        <taxon>Cytophagia</taxon>
        <taxon>Cytophagales</taxon>
        <taxon>Flectobacillaceae</taxon>
        <taxon>Aquirufa</taxon>
    </lineage>
</organism>
<dbReference type="NCBIfam" id="TIGR03519">
    <property type="entry name" value="T9SS_PorP_fam"/>
    <property type="match status" value="1"/>
</dbReference>
<feature type="chain" id="PRO_5045447294" evidence="1">
    <location>
        <begin position="19"/>
        <end position="378"/>
    </location>
</feature>
<proteinExistence type="predicted"/>
<name>A0ABT4JFX1_9BACT</name>
<dbReference type="Proteomes" id="UP001321186">
    <property type="component" value="Unassembled WGS sequence"/>
</dbReference>
<protein>
    <submittedName>
        <fullName evidence="2">Type IX secretion system membrane protein PorP/SprF</fullName>
    </submittedName>
</protein>